<gene>
    <name evidence="1" type="ORF">JRO89_XS05G0223100</name>
</gene>
<dbReference type="Proteomes" id="UP000827721">
    <property type="component" value="Unassembled WGS sequence"/>
</dbReference>
<dbReference type="NCBIfam" id="TIGR01571">
    <property type="entry name" value="A_thal_Cys_rich"/>
    <property type="match status" value="1"/>
</dbReference>
<protein>
    <submittedName>
        <fullName evidence="1">Uncharacterized protein</fullName>
    </submittedName>
</protein>
<dbReference type="EMBL" id="JAFEMO010000005">
    <property type="protein sequence ID" value="KAH7570921.1"/>
    <property type="molecule type" value="Genomic_DNA"/>
</dbReference>
<organism evidence="1 2">
    <name type="scientific">Xanthoceras sorbifolium</name>
    <dbReference type="NCBI Taxonomy" id="99658"/>
    <lineage>
        <taxon>Eukaryota</taxon>
        <taxon>Viridiplantae</taxon>
        <taxon>Streptophyta</taxon>
        <taxon>Embryophyta</taxon>
        <taxon>Tracheophyta</taxon>
        <taxon>Spermatophyta</taxon>
        <taxon>Magnoliopsida</taxon>
        <taxon>eudicotyledons</taxon>
        <taxon>Gunneridae</taxon>
        <taxon>Pentapetalae</taxon>
        <taxon>rosids</taxon>
        <taxon>malvids</taxon>
        <taxon>Sapindales</taxon>
        <taxon>Sapindaceae</taxon>
        <taxon>Xanthoceroideae</taxon>
        <taxon>Xanthoceras</taxon>
    </lineage>
</organism>
<dbReference type="Pfam" id="PF04749">
    <property type="entry name" value="PLAC8"/>
    <property type="match status" value="1"/>
</dbReference>
<reference evidence="1 2" key="1">
    <citation type="submission" date="2021-02" db="EMBL/GenBank/DDBJ databases">
        <title>Plant Genome Project.</title>
        <authorList>
            <person name="Zhang R.-G."/>
        </authorList>
    </citation>
    <scope>NUCLEOTIDE SEQUENCE [LARGE SCALE GENOMIC DNA]</scope>
    <source>
        <tissue evidence="1">Leaves</tissue>
    </source>
</reference>
<sequence length="182" mass="20963">MKDLKYCNSISIYVENLTETRIFATNFQLNCLISTEKRRIRMARTEENIWSTGLCDCSSDMKSCCLTFWCPCVTFGRIAHIVDEGDCSCCVAGTLFCLIRGSRLDSIFSFFYRHKMRQQYKLSGSCCGDFCSSLFCLECALCQQYRELQNRGFDMSLDWEENMRRKPHGVAMAPVVEGGMKR</sequence>
<dbReference type="PANTHER" id="PTHR15907">
    <property type="entry name" value="DUF614 FAMILY PROTEIN-RELATED"/>
    <property type="match status" value="1"/>
</dbReference>
<name>A0ABQ8I2P7_9ROSI</name>
<accession>A0ABQ8I2P7</accession>
<dbReference type="InterPro" id="IPR006461">
    <property type="entry name" value="PLAC_motif_containing"/>
</dbReference>
<keyword evidence="2" id="KW-1185">Reference proteome</keyword>
<comment type="caution">
    <text evidence="1">The sequence shown here is derived from an EMBL/GenBank/DDBJ whole genome shotgun (WGS) entry which is preliminary data.</text>
</comment>
<evidence type="ECO:0000313" key="2">
    <source>
        <dbReference type="Proteomes" id="UP000827721"/>
    </source>
</evidence>
<evidence type="ECO:0000313" key="1">
    <source>
        <dbReference type="EMBL" id="KAH7570921.1"/>
    </source>
</evidence>
<proteinExistence type="predicted"/>